<evidence type="ECO:0000259" key="1">
    <source>
        <dbReference type="Pfam" id="PF07755"/>
    </source>
</evidence>
<accession>A0A7W6RBK5</accession>
<name>A0A7W6RBK5_9PROT</name>
<feature type="domain" description="D-glutamate N-acetyltransferase-like C-terminal" evidence="1">
    <location>
        <begin position="131"/>
        <end position="328"/>
    </location>
</feature>
<dbReference type="SUPFAM" id="SSF52540">
    <property type="entry name" value="P-loop containing nucleoside triphosphate hydrolases"/>
    <property type="match status" value="1"/>
</dbReference>
<dbReference type="PANTHER" id="PTHR40690:SF1">
    <property type="entry name" value="DUF1611 DOMAIN-CONTAINING PROTEIN"/>
    <property type="match status" value="1"/>
</dbReference>
<dbReference type="AlphaFoldDB" id="A0A7W6RBK5"/>
<evidence type="ECO:0000259" key="2">
    <source>
        <dbReference type="Pfam" id="PF17396"/>
    </source>
</evidence>
<keyword evidence="4" id="KW-1185">Reference proteome</keyword>
<dbReference type="RefSeq" id="WP_184042969.1">
    <property type="nucleotide sequence ID" value="NZ_JACIGK010000005.1"/>
</dbReference>
<dbReference type="EMBL" id="JACIGK010000005">
    <property type="protein sequence ID" value="MBB4265347.1"/>
    <property type="molecule type" value="Genomic_DNA"/>
</dbReference>
<gene>
    <name evidence="3" type="ORF">GGD89_000965</name>
</gene>
<dbReference type="Gene3D" id="3.40.50.300">
    <property type="entry name" value="P-loop containing nucleotide triphosphate hydrolases"/>
    <property type="match status" value="1"/>
</dbReference>
<protein>
    <submittedName>
        <fullName evidence="3">Putative NAD-dependent epimerase/dehydratase family protein</fullName>
    </submittedName>
</protein>
<comment type="caution">
    <text evidence="3">The sequence shown here is derived from an EMBL/GenBank/DDBJ whole genome shotgun (WGS) entry which is preliminary data.</text>
</comment>
<evidence type="ECO:0000313" key="4">
    <source>
        <dbReference type="Proteomes" id="UP000554286"/>
    </source>
</evidence>
<sequence length="335" mass="34747">MHVSQPYLLFLGDAPDALAAKTARGILHWRPEACLGQLSLPGCATTLGLREMTIAEAAEAGVATLVVGVANRGGVIDESWHGVFVEALAAGLDIAAGLHQRLADIPALAEAARAHGRRLHDVRHPTETFAVATGAPRPGRRVLAVGTDCSVGKMYAMLAMERALKARGLAADFRATGQTGILIAGGGVSVDAVVADFISGATEALCPAQDADHIDLVEGQGSLFHPSFAGVSLGLLHGAQPQSLVLCHEPGRPHLRGLPGVPVPSLEDCIDLTLRCARLVSPDVRFVGAAFNTSALDEATARQVMDDAAVRLGMPCVDPVRTGVESLVDRLLGDG</sequence>
<dbReference type="InterPro" id="IPR035402">
    <property type="entry name" value="DgcN-like_N"/>
</dbReference>
<dbReference type="Gene3D" id="3.40.50.720">
    <property type="entry name" value="NAD(P)-binding Rossmann-like Domain"/>
    <property type="match status" value="1"/>
</dbReference>
<evidence type="ECO:0000313" key="3">
    <source>
        <dbReference type="EMBL" id="MBB4265347.1"/>
    </source>
</evidence>
<dbReference type="NCBIfam" id="NF041892">
    <property type="entry name" value="DgcN"/>
    <property type="match status" value="1"/>
</dbReference>
<dbReference type="Pfam" id="PF07755">
    <property type="entry name" value="DUF1611"/>
    <property type="match status" value="1"/>
</dbReference>
<dbReference type="InterPro" id="IPR035086">
    <property type="entry name" value="DgcN-like_C"/>
</dbReference>
<dbReference type="InterPro" id="IPR027417">
    <property type="entry name" value="P-loop_NTPase"/>
</dbReference>
<reference evidence="3 4" key="1">
    <citation type="submission" date="2020-08" db="EMBL/GenBank/DDBJ databases">
        <title>Genome sequencing of Purple Non-Sulfur Bacteria from various extreme environments.</title>
        <authorList>
            <person name="Mayer M."/>
        </authorList>
    </citation>
    <scope>NUCLEOTIDE SEQUENCE [LARGE SCALE GENOMIC DNA]</scope>
    <source>
        <strain evidence="3 4">JA131</strain>
    </source>
</reference>
<organism evidence="3 4">
    <name type="scientific">Roseospira visakhapatnamensis</name>
    <dbReference type="NCBI Taxonomy" id="390880"/>
    <lineage>
        <taxon>Bacteria</taxon>
        <taxon>Pseudomonadati</taxon>
        <taxon>Pseudomonadota</taxon>
        <taxon>Alphaproteobacteria</taxon>
        <taxon>Rhodospirillales</taxon>
        <taxon>Rhodospirillaceae</taxon>
        <taxon>Roseospira</taxon>
    </lineage>
</organism>
<proteinExistence type="predicted"/>
<dbReference type="PIRSF" id="PIRSF026760">
    <property type="entry name" value="UCP026760"/>
    <property type="match status" value="1"/>
</dbReference>
<feature type="domain" description="D-glutamate N-acetyltransferase-like N-terminal" evidence="2">
    <location>
        <begin position="48"/>
        <end position="125"/>
    </location>
</feature>
<dbReference type="PANTHER" id="PTHR40690">
    <property type="entry name" value="GLL3100 PROTEIN"/>
    <property type="match status" value="1"/>
</dbReference>
<dbReference type="Proteomes" id="UP000554286">
    <property type="component" value="Unassembled WGS sequence"/>
</dbReference>
<dbReference type="InterPro" id="IPR011669">
    <property type="entry name" value="DgcN-like"/>
</dbReference>
<dbReference type="Pfam" id="PF17396">
    <property type="entry name" value="DUF1611_N"/>
    <property type="match status" value="1"/>
</dbReference>